<dbReference type="InterPro" id="IPR027381">
    <property type="entry name" value="LytR/CpsA/Psr_C"/>
</dbReference>
<dbReference type="OrthoDB" id="5194885at2"/>
<sequence length="226" mass="23402">MVSYITGGSSTDDRGRPFRRRRPAPILIVLVVLALAGAAVWVRVLTATETGTEAVACNAPQPPSDPTAPTAAALGEVVDAGVVDESQPLPLAATRVRVFNANGQGGQAAEIAADLNNYGYASAPDVQVGNDPVYVDQNMQCIAQIRFGEAGVAAAGTVALVAPCAEFVRDDRADDTVDLALGTNFRALQPNTDAEEVVRTLAEVPPGQPAPALDLDLLQAARTVDC</sequence>
<dbReference type="NCBIfam" id="NF035953">
    <property type="entry name" value="integrity_Cei"/>
    <property type="match status" value="1"/>
</dbReference>
<evidence type="ECO:0000259" key="2">
    <source>
        <dbReference type="Pfam" id="PF13399"/>
    </source>
</evidence>
<dbReference type="Pfam" id="PF13399">
    <property type="entry name" value="LytR_C"/>
    <property type="match status" value="1"/>
</dbReference>
<dbReference type="RefSeq" id="WP_068362212.1">
    <property type="nucleotide sequence ID" value="NZ_FOJN01000005.1"/>
</dbReference>
<evidence type="ECO:0000313" key="4">
    <source>
        <dbReference type="Proteomes" id="UP000182054"/>
    </source>
</evidence>
<keyword evidence="1" id="KW-0812">Transmembrane</keyword>
<feature type="domain" description="LytR/CpsA/Psr regulator C-terminal" evidence="2">
    <location>
        <begin position="94"/>
        <end position="185"/>
    </location>
</feature>
<gene>
    <name evidence="3" type="ORF">SAMN05444374_105197</name>
</gene>
<keyword evidence="1" id="KW-1133">Transmembrane helix</keyword>
<reference evidence="3 4" key="1">
    <citation type="submission" date="2016-10" db="EMBL/GenBank/DDBJ databases">
        <authorList>
            <person name="de Groot N.N."/>
        </authorList>
    </citation>
    <scope>NUCLEOTIDE SEQUENCE [LARGE SCALE GENOMIC DNA]</scope>
    <source>
        <strain evidence="3 4">DSM 44908</strain>
    </source>
</reference>
<name>A0A1I0TCA0_9NOCA</name>
<evidence type="ECO:0000313" key="3">
    <source>
        <dbReference type="EMBL" id="SFA49412.1"/>
    </source>
</evidence>
<organism evidence="3 4">
    <name type="scientific">Rhodococcoides kroppenstedtii</name>
    <dbReference type="NCBI Taxonomy" id="293050"/>
    <lineage>
        <taxon>Bacteria</taxon>
        <taxon>Bacillati</taxon>
        <taxon>Actinomycetota</taxon>
        <taxon>Actinomycetes</taxon>
        <taxon>Mycobacteriales</taxon>
        <taxon>Nocardiaceae</taxon>
        <taxon>Rhodococcoides</taxon>
    </lineage>
</organism>
<evidence type="ECO:0000256" key="1">
    <source>
        <dbReference type="SAM" id="Phobius"/>
    </source>
</evidence>
<dbReference type="EMBL" id="FOJN01000005">
    <property type="protein sequence ID" value="SFA49412.1"/>
    <property type="molecule type" value="Genomic_DNA"/>
</dbReference>
<protein>
    <submittedName>
        <fullName evidence="3">LytR cell envelope-related transcriptional attenuator</fullName>
    </submittedName>
</protein>
<dbReference type="GeneID" id="85485646"/>
<dbReference type="AlphaFoldDB" id="A0A1I0TCA0"/>
<feature type="transmembrane region" description="Helical" evidence="1">
    <location>
        <begin position="24"/>
        <end position="42"/>
    </location>
</feature>
<accession>A0A1I0TCA0</accession>
<keyword evidence="1" id="KW-0472">Membrane</keyword>
<proteinExistence type="predicted"/>
<dbReference type="Proteomes" id="UP000182054">
    <property type="component" value="Unassembled WGS sequence"/>
</dbReference>